<dbReference type="PANTHER" id="PTHR32419">
    <property type="entry name" value="GLUTATHIONYL-HYDROQUINONE REDUCTASE"/>
    <property type="match status" value="1"/>
</dbReference>
<feature type="region of interest" description="Disordered" evidence="1">
    <location>
        <begin position="200"/>
        <end position="227"/>
    </location>
</feature>
<dbReference type="PROSITE" id="PS50405">
    <property type="entry name" value="GST_CTER"/>
    <property type="match status" value="1"/>
</dbReference>
<feature type="domain" description="N-acetyltransferase" evidence="3">
    <location>
        <begin position="48"/>
        <end position="203"/>
    </location>
</feature>
<dbReference type="InterPro" id="IPR000182">
    <property type="entry name" value="GNAT_dom"/>
</dbReference>
<evidence type="ECO:0000313" key="4">
    <source>
        <dbReference type="EMBL" id="AMS05930.1"/>
    </source>
</evidence>
<dbReference type="GO" id="GO:0016747">
    <property type="term" value="F:acyltransferase activity, transferring groups other than amino-acyl groups"/>
    <property type="evidence" value="ECO:0007669"/>
    <property type="project" value="InterPro"/>
</dbReference>
<evidence type="ECO:0000313" key="7">
    <source>
        <dbReference type="Proteomes" id="UP000178666"/>
    </source>
</evidence>
<dbReference type="PANTHER" id="PTHR32419:SF6">
    <property type="entry name" value="GLUTATHIONE S-TRANSFERASE OMEGA-LIKE 1-RELATED"/>
    <property type="match status" value="1"/>
</dbReference>
<dbReference type="SUPFAM" id="SSF55729">
    <property type="entry name" value="Acyl-CoA N-acyltransferases (Nat)"/>
    <property type="match status" value="1"/>
</dbReference>
<evidence type="ECO:0000259" key="3">
    <source>
        <dbReference type="PROSITE" id="PS51186"/>
    </source>
</evidence>
<dbReference type="RefSeq" id="WP_062819895.1">
    <property type="nucleotide sequence ID" value="NZ_CP014352.1"/>
</dbReference>
<dbReference type="Proteomes" id="UP000178666">
    <property type="component" value="Chromosome"/>
</dbReference>
<organism evidence="4 6">
    <name type="scientific">Acidipropionibacterium acidipropionici</name>
    <dbReference type="NCBI Taxonomy" id="1748"/>
    <lineage>
        <taxon>Bacteria</taxon>
        <taxon>Bacillati</taxon>
        <taxon>Actinomycetota</taxon>
        <taxon>Actinomycetes</taxon>
        <taxon>Propionibacteriales</taxon>
        <taxon>Propionibacteriaceae</taxon>
        <taxon>Acidipropionibacterium</taxon>
    </lineage>
</organism>
<feature type="domain" description="GST C-terminal" evidence="2">
    <location>
        <begin position="331"/>
        <end position="466"/>
    </location>
</feature>
<dbReference type="Pfam" id="PF00583">
    <property type="entry name" value="Acetyltransf_1"/>
    <property type="match status" value="1"/>
</dbReference>
<evidence type="ECO:0000313" key="5">
    <source>
        <dbReference type="EMBL" id="AOZ47394.1"/>
    </source>
</evidence>
<evidence type="ECO:0008006" key="8">
    <source>
        <dbReference type="Google" id="ProtNLM"/>
    </source>
</evidence>
<accession>A0AAC8YG22</accession>
<dbReference type="SUPFAM" id="SSF47616">
    <property type="entry name" value="GST C-terminal domain-like"/>
    <property type="match status" value="1"/>
</dbReference>
<sequence>MSTSVKPVRQVRPVIDAYSYPPEVIASLRPIPVELWFRDLGESRLGRLVLRHALPEEYGEVGDVLEAAFTTGCWSTPEYIAGLHAIDARARTSNVWVVADDEGVLAAVLTPQPRYLDGPFTFNILGVGPRGRGLGLGRLLTDHAVNLARALGIDSIEIHSGPQMTAAHKVYVDYGFVRRIEQETVVVDGHQRLRSFSFRVPDPVADPPQIEHADPPAGDSPFPPPGDPVSITALRPAGAQDAGHFHAAAPRRPGPAELPDRRLRLVAPASSPRGWGAVLGARIAAPDWVTAEWSQEVSSPVLLDTEGLLVSDDWSWIARSLATASGSPIYPAALREEIDALEQVIDAELIGALEEVVFSTEQAVRDAVARLLFARLGLLDLRLADHRYLLGEELATADLTLFGVLLGWDLRYRAHLGWGAASLVEYPNLWTWARRLAAEVLSAEDRVAAGLEAGPDGSFAEPWGPALPVEGIDDIRVAWREPVE</sequence>
<name>A0AAC8YG22_9ACTN</name>
<dbReference type="InterPro" id="IPR016181">
    <property type="entry name" value="Acyl_CoA_acyltransferase"/>
</dbReference>
<dbReference type="Gene3D" id="3.40.630.30">
    <property type="match status" value="1"/>
</dbReference>
<keyword evidence="7" id="KW-1185">Reference proteome</keyword>
<reference evidence="4 6" key="2">
    <citation type="submission" date="2016-02" db="EMBL/GenBank/DDBJ databases">
        <title>Complete Genome Sequence of Propionibacterium acidipropionici ATCC 55737.</title>
        <authorList>
            <person name="Luna Flores C.H."/>
            <person name="Nielsen L.K."/>
            <person name="Marcellin E."/>
        </authorList>
    </citation>
    <scope>NUCLEOTIDE SEQUENCE [LARGE SCALE GENOMIC DNA]</scope>
    <source>
        <strain evidence="4 6">ATCC 55737</strain>
    </source>
</reference>
<dbReference type="InterPro" id="IPR010987">
    <property type="entry name" value="Glutathione-S-Trfase_C-like"/>
</dbReference>
<dbReference type="GO" id="GO:0004364">
    <property type="term" value="F:glutathione transferase activity"/>
    <property type="evidence" value="ECO:0007669"/>
    <property type="project" value="InterPro"/>
</dbReference>
<dbReference type="InterPro" id="IPR016639">
    <property type="entry name" value="GST_Omega/GSH"/>
</dbReference>
<gene>
    <name evidence="5" type="ORF">A8L58_12700</name>
    <name evidence="4" type="ORF">AXH35_11250</name>
</gene>
<dbReference type="AlphaFoldDB" id="A0AAC8YG22"/>
<dbReference type="PROSITE" id="PS51186">
    <property type="entry name" value="GNAT"/>
    <property type="match status" value="1"/>
</dbReference>
<evidence type="ECO:0000256" key="1">
    <source>
        <dbReference type="SAM" id="MobiDB-lite"/>
    </source>
</evidence>
<proteinExistence type="predicted"/>
<dbReference type="GO" id="GO:0005737">
    <property type="term" value="C:cytoplasm"/>
    <property type="evidence" value="ECO:0007669"/>
    <property type="project" value="TreeGrafter"/>
</dbReference>
<dbReference type="Pfam" id="PF13410">
    <property type="entry name" value="GST_C_2"/>
    <property type="match status" value="1"/>
</dbReference>
<dbReference type="Gene3D" id="1.20.1050.10">
    <property type="match status" value="1"/>
</dbReference>
<dbReference type="EMBL" id="CP015970">
    <property type="protein sequence ID" value="AOZ47394.1"/>
    <property type="molecule type" value="Genomic_DNA"/>
</dbReference>
<evidence type="ECO:0000259" key="2">
    <source>
        <dbReference type="PROSITE" id="PS50405"/>
    </source>
</evidence>
<reference evidence="5 7" key="1">
    <citation type="journal article" date="2016" name="Plant Dis.">
        <title>Improved production of propionic acid using genome shuffling.</title>
        <authorList>
            <person name="Luna-Flores C.H."/>
            <person name="Palfreyman R.W."/>
            <person name="Kromer J.O."/>
            <person name="Nielsen L.K."/>
            <person name="Marcellin E."/>
        </authorList>
    </citation>
    <scope>NUCLEOTIDE SEQUENCE [LARGE SCALE GENOMIC DNA]</scope>
    <source>
        <strain evidence="5 7">F3E8</strain>
    </source>
</reference>
<dbReference type="InterPro" id="IPR036282">
    <property type="entry name" value="Glutathione-S-Trfase_C_sf"/>
</dbReference>
<dbReference type="Proteomes" id="UP000075221">
    <property type="component" value="Chromosome"/>
</dbReference>
<dbReference type="EMBL" id="CP014352">
    <property type="protein sequence ID" value="AMS05930.1"/>
    <property type="molecule type" value="Genomic_DNA"/>
</dbReference>
<evidence type="ECO:0000313" key="6">
    <source>
        <dbReference type="Proteomes" id="UP000075221"/>
    </source>
</evidence>
<protein>
    <recommendedName>
        <fullName evidence="8">GNAT family N-acetyltransferase</fullName>
    </recommendedName>
</protein>